<comment type="caution">
    <text evidence="1">The sequence shown here is derived from an EMBL/GenBank/DDBJ whole genome shotgun (WGS) entry which is preliminary data.</text>
</comment>
<accession>A0A9P6DPC9</accession>
<keyword evidence="2" id="KW-1185">Reference proteome</keyword>
<reference evidence="1" key="1">
    <citation type="journal article" date="2020" name="Nat. Commun.">
        <title>Large-scale genome sequencing of mycorrhizal fungi provides insights into the early evolution of symbiotic traits.</title>
        <authorList>
            <person name="Miyauchi S."/>
            <person name="Kiss E."/>
            <person name="Kuo A."/>
            <person name="Drula E."/>
            <person name="Kohler A."/>
            <person name="Sanchez-Garcia M."/>
            <person name="Morin E."/>
            <person name="Andreopoulos B."/>
            <person name="Barry K.W."/>
            <person name="Bonito G."/>
            <person name="Buee M."/>
            <person name="Carver A."/>
            <person name="Chen C."/>
            <person name="Cichocki N."/>
            <person name="Clum A."/>
            <person name="Culley D."/>
            <person name="Crous P.W."/>
            <person name="Fauchery L."/>
            <person name="Girlanda M."/>
            <person name="Hayes R.D."/>
            <person name="Keri Z."/>
            <person name="LaButti K."/>
            <person name="Lipzen A."/>
            <person name="Lombard V."/>
            <person name="Magnuson J."/>
            <person name="Maillard F."/>
            <person name="Murat C."/>
            <person name="Nolan M."/>
            <person name="Ohm R.A."/>
            <person name="Pangilinan J."/>
            <person name="Pereira M.F."/>
            <person name="Perotto S."/>
            <person name="Peter M."/>
            <person name="Pfister S."/>
            <person name="Riley R."/>
            <person name="Sitrit Y."/>
            <person name="Stielow J.B."/>
            <person name="Szollosi G."/>
            <person name="Zifcakova L."/>
            <person name="Stursova M."/>
            <person name="Spatafora J.W."/>
            <person name="Tedersoo L."/>
            <person name="Vaario L.M."/>
            <person name="Yamada A."/>
            <person name="Yan M."/>
            <person name="Wang P."/>
            <person name="Xu J."/>
            <person name="Bruns T."/>
            <person name="Baldrian P."/>
            <person name="Vilgalys R."/>
            <person name="Dunand C."/>
            <person name="Henrissat B."/>
            <person name="Grigoriev I.V."/>
            <person name="Hibbett D."/>
            <person name="Nagy L.G."/>
            <person name="Martin F.M."/>
        </authorList>
    </citation>
    <scope>NUCLEOTIDE SEQUENCE</scope>
    <source>
        <strain evidence="1">UP504</strain>
    </source>
</reference>
<dbReference type="Proteomes" id="UP000886523">
    <property type="component" value="Unassembled WGS sequence"/>
</dbReference>
<evidence type="ECO:0000313" key="1">
    <source>
        <dbReference type="EMBL" id="KAF9509901.1"/>
    </source>
</evidence>
<dbReference type="OrthoDB" id="333024at2759"/>
<evidence type="ECO:0000313" key="2">
    <source>
        <dbReference type="Proteomes" id="UP000886523"/>
    </source>
</evidence>
<name>A0A9P6DPC9_9AGAM</name>
<protein>
    <submittedName>
        <fullName evidence="1">Uncharacterized protein</fullName>
    </submittedName>
</protein>
<dbReference type="EMBL" id="MU129026">
    <property type="protein sequence ID" value="KAF9509901.1"/>
    <property type="molecule type" value="Genomic_DNA"/>
</dbReference>
<sequence length="187" mass="21485">MDLILSSVLANSINNPKFSQKIHLKVHQHDFYSISPITVIFLAPDRAIVHDINTLGERDRVRRIGKSETQRTESIVTSLGYRSDYFVSPDSVTTSLFTREGLQTDHMIPPAPAREMSLGECTAYLFLVGGIYGKRDEDWTLRTVEDHRRGERIGKERERMGWDDVHEFGWAYTDDLKPDTRFKSPVT</sequence>
<proteinExistence type="predicted"/>
<gene>
    <name evidence="1" type="ORF">BS47DRAFT_1364913</name>
</gene>
<dbReference type="AlphaFoldDB" id="A0A9P6DPC9"/>
<organism evidence="1 2">
    <name type="scientific">Hydnum rufescens UP504</name>
    <dbReference type="NCBI Taxonomy" id="1448309"/>
    <lineage>
        <taxon>Eukaryota</taxon>
        <taxon>Fungi</taxon>
        <taxon>Dikarya</taxon>
        <taxon>Basidiomycota</taxon>
        <taxon>Agaricomycotina</taxon>
        <taxon>Agaricomycetes</taxon>
        <taxon>Cantharellales</taxon>
        <taxon>Hydnaceae</taxon>
        <taxon>Hydnum</taxon>
    </lineage>
</organism>